<dbReference type="OrthoDB" id="3078161at2"/>
<evidence type="ECO:0008006" key="4">
    <source>
        <dbReference type="Google" id="ProtNLM"/>
    </source>
</evidence>
<evidence type="ECO:0000313" key="3">
    <source>
        <dbReference type="Proteomes" id="UP000317369"/>
    </source>
</evidence>
<dbReference type="RefSeq" id="WP_145079520.1">
    <property type="nucleotide sequence ID" value="NZ_CP036425.1"/>
</dbReference>
<dbReference type="Proteomes" id="UP000317369">
    <property type="component" value="Chromosome"/>
</dbReference>
<reference evidence="2 3" key="1">
    <citation type="submission" date="2019-02" db="EMBL/GenBank/DDBJ databases">
        <title>Deep-cultivation of Planctomycetes and their phenomic and genomic characterization uncovers novel biology.</title>
        <authorList>
            <person name="Wiegand S."/>
            <person name="Jogler M."/>
            <person name="Boedeker C."/>
            <person name="Pinto D."/>
            <person name="Vollmers J."/>
            <person name="Rivas-Marin E."/>
            <person name="Kohn T."/>
            <person name="Peeters S.H."/>
            <person name="Heuer A."/>
            <person name="Rast P."/>
            <person name="Oberbeckmann S."/>
            <person name="Bunk B."/>
            <person name="Jeske O."/>
            <person name="Meyerdierks A."/>
            <person name="Storesund J.E."/>
            <person name="Kallscheuer N."/>
            <person name="Luecker S."/>
            <person name="Lage O.M."/>
            <person name="Pohl T."/>
            <person name="Merkel B.J."/>
            <person name="Hornburger P."/>
            <person name="Mueller R.-W."/>
            <person name="Bruemmer F."/>
            <person name="Labrenz M."/>
            <person name="Spormann A.M."/>
            <person name="Op den Camp H."/>
            <person name="Overmann J."/>
            <person name="Amann R."/>
            <person name="Jetten M.S.M."/>
            <person name="Mascher T."/>
            <person name="Medema M.H."/>
            <person name="Devos D.P."/>
            <person name="Kaster A.-K."/>
            <person name="Ovreas L."/>
            <person name="Rohde M."/>
            <person name="Galperin M.Y."/>
            <person name="Jogler C."/>
        </authorList>
    </citation>
    <scope>NUCLEOTIDE SEQUENCE [LARGE SCALE GENOMIC DNA]</scope>
    <source>
        <strain evidence="2 3">KS4</strain>
    </source>
</reference>
<protein>
    <recommendedName>
        <fullName evidence="4">EF-hand domain-containing protein</fullName>
    </recommendedName>
</protein>
<dbReference type="EMBL" id="CP036425">
    <property type="protein sequence ID" value="QDU34945.1"/>
    <property type="molecule type" value="Genomic_DNA"/>
</dbReference>
<dbReference type="PROSITE" id="PS00018">
    <property type="entry name" value="EF_HAND_1"/>
    <property type="match status" value="1"/>
</dbReference>
<feature type="transmembrane region" description="Helical" evidence="1">
    <location>
        <begin position="21"/>
        <end position="42"/>
    </location>
</feature>
<dbReference type="InterPro" id="IPR018247">
    <property type="entry name" value="EF_Hand_1_Ca_BS"/>
</dbReference>
<keyword evidence="1" id="KW-0472">Membrane</keyword>
<evidence type="ECO:0000256" key="1">
    <source>
        <dbReference type="SAM" id="Phobius"/>
    </source>
</evidence>
<keyword evidence="3" id="KW-1185">Reference proteome</keyword>
<keyword evidence="1" id="KW-0812">Transmembrane</keyword>
<proteinExistence type="predicted"/>
<accession>A0A517YXJ5</accession>
<dbReference type="AlphaFoldDB" id="A0A517YXJ5"/>
<gene>
    <name evidence="2" type="ORF">KS4_30220</name>
</gene>
<keyword evidence="1" id="KW-1133">Transmembrane helix</keyword>
<dbReference type="KEGG" id="pcor:KS4_30220"/>
<evidence type="ECO:0000313" key="2">
    <source>
        <dbReference type="EMBL" id="QDU34945.1"/>
    </source>
</evidence>
<organism evidence="2 3">
    <name type="scientific">Poriferisphaera corsica</name>
    <dbReference type="NCBI Taxonomy" id="2528020"/>
    <lineage>
        <taxon>Bacteria</taxon>
        <taxon>Pseudomonadati</taxon>
        <taxon>Planctomycetota</taxon>
        <taxon>Phycisphaerae</taxon>
        <taxon>Phycisphaerales</taxon>
        <taxon>Phycisphaeraceae</taxon>
        <taxon>Poriferisphaera</taxon>
    </lineage>
</organism>
<sequence length="770" mass="84516">MSTNESIIRVNQSSPRQRGAAIVLAMMFLVIFGSLSAAMAILSQGNLATADSHLKINRSLAAAETGVNFMLYRIKHAAETVRTSDGLINESNAPSLWLKIRDQLISDITDDFHYTSDSWYNAPPDGEGTSSPTSVFFDEIATAPGSPTFQASLQQHPISGESYSSSYYQRPPYRDMDIPVSATNPLDSTWIRLTVKAHDGPAGPNRVTRTIKMDLKLGKKIRYAILSRSRVMVGRNVMIDGPVGSNFNETNLEHGHPIQMLSDFRGLSSGLDAKLDALVGSLIGNSQYHDTDGDNRININNPTELGTLHKNLDVNNDGFIDEFDLFLDHYGSIDTDTNLITVSSSDLRTAGVNDTDAEQLLELIDTFGSSKRPGYNDGVIDALDRYTKIRGEIYITASRNDWNNGAADFDNSGTKYQDYFQGSITPDFRQSPLTFNASQNSSYNFKASDFDVTTFRNKATGDLQFQMLAQASSNPSNDPNKPLYNSDGAVEEVPYGAAHPYDYYERPVYKNMTFTNTRIPKGTNALFVNCTFIGVTFVESAVDNIDPNYNYAGMQESNKDYKHPDKSVTVDGNEVPSDLGSKTTSNNLRFEDCTFEGAIVTDSPKEYTHTRNKIAFTGQTQFKIQDSAHLSDDEKQLYERSAILAPNYSIEMGTFVAPSDSNETVNLTGTIVAGLIDMRGQVKVRGSILTTFEPKSNTGPVLGNTSPQFNTTIGYFSSDDGDLEAEVPPNGVGVIQVTYDPTIPLPDGINGPIELQPYMATYTEAGATTW</sequence>
<name>A0A517YXJ5_9BACT</name>